<protein>
    <submittedName>
        <fullName evidence="1">Uncharacterized protein</fullName>
    </submittedName>
</protein>
<organism evidence="1 2">
    <name type="scientific">Sessilibacter corallicola</name>
    <dbReference type="NCBI Taxonomy" id="2904075"/>
    <lineage>
        <taxon>Bacteria</taxon>
        <taxon>Pseudomonadati</taxon>
        <taxon>Pseudomonadota</taxon>
        <taxon>Gammaproteobacteria</taxon>
        <taxon>Cellvibrionales</taxon>
        <taxon>Cellvibrionaceae</taxon>
        <taxon>Sessilibacter</taxon>
    </lineage>
</organism>
<gene>
    <name evidence="1" type="ORF">NBRC116591_06050</name>
</gene>
<name>A0ABQ0A569_9GAMM</name>
<proteinExistence type="predicted"/>
<dbReference type="RefSeq" id="WP_353301637.1">
    <property type="nucleotide sequence ID" value="NZ_BAABWN010000002.1"/>
</dbReference>
<dbReference type="Proteomes" id="UP001465153">
    <property type="component" value="Unassembled WGS sequence"/>
</dbReference>
<evidence type="ECO:0000313" key="1">
    <source>
        <dbReference type="EMBL" id="GAA6166795.1"/>
    </source>
</evidence>
<accession>A0ABQ0A569</accession>
<reference evidence="1 2" key="1">
    <citation type="submission" date="2024-04" db="EMBL/GenBank/DDBJ databases">
        <title>Draft genome sequence of Sessilibacter corallicola NBRC 116591.</title>
        <authorList>
            <person name="Miyakawa T."/>
            <person name="Kusuya Y."/>
            <person name="Miura T."/>
        </authorList>
    </citation>
    <scope>NUCLEOTIDE SEQUENCE [LARGE SCALE GENOMIC DNA]</scope>
    <source>
        <strain evidence="1 2">KU-00831-HH</strain>
    </source>
</reference>
<sequence>MPTLEWQRGEPRFEGLYLVAVRYPNGLGELDFYHWKGEWQTLYDEELVPNNYQVMGYTSTQGMMSFFRGQWPEWDEED</sequence>
<evidence type="ECO:0000313" key="2">
    <source>
        <dbReference type="Proteomes" id="UP001465153"/>
    </source>
</evidence>
<comment type="caution">
    <text evidence="1">The sequence shown here is derived from an EMBL/GenBank/DDBJ whole genome shotgun (WGS) entry which is preliminary data.</text>
</comment>
<keyword evidence="2" id="KW-1185">Reference proteome</keyword>
<dbReference type="EMBL" id="BAABWN010000002">
    <property type="protein sequence ID" value="GAA6166795.1"/>
    <property type="molecule type" value="Genomic_DNA"/>
</dbReference>